<keyword evidence="2" id="KW-1185">Reference proteome</keyword>
<name>A0A7X2ZCH4_9BACL</name>
<evidence type="ECO:0000313" key="2">
    <source>
        <dbReference type="Proteomes" id="UP000450917"/>
    </source>
</evidence>
<comment type="caution">
    <text evidence="1">The sequence shown here is derived from an EMBL/GenBank/DDBJ whole genome shotgun (WGS) entry which is preliminary data.</text>
</comment>
<accession>A0A7X2ZCH4</accession>
<sequence>MAILLESVKLLKTVKSKRQSSVENRKDHLGYLRSFKDSSRLMTNNKSIIKELEMRVLE</sequence>
<gene>
    <name evidence="1" type="ORF">GNP93_16735</name>
</gene>
<proteinExistence type="predicted"/>
<dbReference type="RefSeq" id="WP_155615143.1">
    <property type="nucleotide sequence ID" value="NZ_JARTHJ010000002.1"/>
</dbReference>
<reference evidence="1 2" key="1">
    <citation type="submission" date="2019-11" db="EMBL/GenBank/DDBJ databases">
        <title>Draft genome sequences of five Paenibacillus species of dairy origin.</title>
        <authorList>
            <person name="Olajide A.M."/>
            <person name="Chen S."/>
            <person name="Lapointe G."/>
        </authorList>
    </citation>
    <scope>NUCLEOTIDE SEQUENCE [LARGE SCALE GENOMIC DNA]</scope>
    <source>
        <strain evidence="1 2">2CS3</strain>
    </source>
</reference>
<evidence type="ECO:0000313" key="1">
    <source>
        <dbReference type="EMBL" id="MUG72319.1"/>
    </source>
</evidence>
<dbReference type="Proteomes" id="UP000450917">
    <property type="component" value="Unassembled WGS sequence"/>
</dbReference>
<dbReference type="EMBL" id="WNZX01000014">
    <property type="protein sequence ID" value="MUG72319.1"/>
    <property type="molecule type" value="Genomic_DNA"/>
</dbReference>
<dbReference type="AlphaFoldDB" id="A0A7X2ZCH4"/>
<organism evidence="1 2">
    <name type="scientific">Paenibacillus validus</name>
    <dbReference type="NCBI Taxonomy" id="44253"/>
    <lineage>
        <taxon>Bacteria</taxon>
        <taxon>Bacillati</taxon>
        <taxon>Bacillota</taxon>
        <taxon>Bacilli</taxon>
        <taxon>Bacillales</taxon>
        <taxon>Paenibacillaceae</taxon>
        <taxon>Paenibacillus</taxon>
    </lineage>
</organism>
<protein>
    <submittedName>
        <fullName evidence="1">Uncharacterized protein</fullName>
    </submittedName>
</protein>